<dbReference type="NCBIfam" id="NF033788">
    <property type="entry name" value="HTH_metalloreg"/>
    <property type="match status" value="1"/>
</dbReference>
<dbReference type="SMART" id="SM00418">
    <property type="entry name" value="HTH_ARSR"/>
    <property type="match status" value="1"/>
</dbReference>
<dbReference type="GO" id="GO:0003700">
    <property type="term" value="F:DNA-binding transcription factor activity"/>
    <property type="evidence" value="ECO:0007669"/>
    <property type="project" value="InterPro"/>
</dbReference>
<reference key="2">
    <citation type="submission" date="2011-11" db="EMBL/GenBank/DDBJ databases">
        <authorList>
            <person name="Shin S.H."/>
            <person name="Kim S."/>
            <person name="Kim J.Y."/>
        </authorList>
    </citation>
    <scope>NUCLEOTIDE SEQUENCE</scope>
    <source>
        <strain>HPL-003</strain>
    </source>
</reference>
<dbReference type="KEGG" id="pta:HPL003_10170"/>
<dbReference type="CDD" id="cd00090">
    <property type="entry name" value="HTH_ARSR"/>
    <property type="match status" value="1"/>
</dbReference>
<evidence type="ECO:0000313" key="4">
    <source>
        <dbReference type="Proteomes" id="UP000005876"/>
    </source>
</evidence>
<protein>
    <submittedName>
        <fullName evidence="3">ArsR family transcriptional regulator</fullName>
    </submittedName>
</protein>
<accession>G7VV26</accession>
<dbReference type="InterPro" id="IPR036390">
    <property type="entry name" value="WH_DNA-bd_sf"/>
</dbReference>
<feature type="domain" description="HTH arsR-type" evidence="2">
    <location>
        <begin position="1"/>
        <end position="94"/>
    </location>
</feature>
<dbReference type="GO" id="GO:0003677">
    <property type="term" value="F:DNA binding"/>
    <property type="evidence" value="ECO:0007669"/>
    <property type="project" value="UniProtKB-KW"/>
</dbReference>
<gene>
    <name evidence="3" type="ordered locus">HPL003_10170</name>
</gene>
<dbReference type="eggNOG" id="COG0640">
    <property type="taxonomic scope" value="Bacteria"/>
</dbReference>
<evidence type="ECO:0000313" key="3">
    <source>
        <dbReference type="EMBL" id="AET58795.1"/>
    </source>
</evidence>
<reference evidence="3 4" key="3">
    <citation type="journal article" date="2012" name="J. Bacteriol.">
        <title>Genome Sequence of Paenibacillus terrae HPL-003, a Xylanase-Producing Bacterium Isolated from Soil Found in Forest Residue.</title>
        <authorList>
            <person name="Shin S.H."/>
            <person name="Kim S."/>
            <person name="Kim J.Y."/>
            <person name="Song H.Y."/>
            <person name="Cho S.J."/>
            <person name="Kim D.R."/>
            <person name="Lee K.I."/>
            <person name="Lim H.K."/>
            <person name="Park N.J."/>
            <person name="Hwang I.T."/>
            <person name="Yang K.S."/>
        </authorList>
    </citation>
    <scope>NUCLEOTIDE SEQUENCE [LARGE SCALE GENOMIC DNA]</scope>
    <source>
        <strain evidence="3 4">HPL-003</strain>
    </source>
</reference>
<dbReference type="OrthoDB" id="9797716at2"/>
<dbReference type="InterPro" id="IPR001845">
    <property type="entry name" value="HTH_ArsR_DNA-bd_dom"/>
</dbReference>
<dbReference type="GO" id="GO:0010288">
    <property type="term" value="P:response to lead ion"/>
    <property type="evidence" value="ECO:0007669"/>
    <property type="project" value="TreeGrafter"/>
</dbReference>
<dbReference type="RefSeq" id="WP_014279528.1">
    <property type="nucleotide sequence ID" value="NC_016641.1"/>
</dbReference>
<keyword evidence="1" id="KW-0238">DNA-binding</keyword>
<reference evidence="4" key="1">
    <citation type="submission" date="2011-11" db="EMBL/GenBank/DDBJ databases">
        <title>Complete sequence of Paenibacillus terrae HPL-003.</title>
        <authorList>
            <person name="Shin S.H."/>
            <person name="Kim S."/>
            <person name="Kim J.Y."/>
        </authorList>
    </citation>
    <scope>NUCLEOTIDE SEQUENCE [LARGE SCALE GENOMIC DNA]</scope>
    <source>
        <strain evidence="4">HPL-003</strain>
    </source>
</reference>
<evidence type="ECO:0000256" key="1">
    <source>
        <dbReference type="ARBA" id="ARBA00023125"/>
    </source>
</evidence>
<dbReference type="InterPro" id="IPR011991">
    <property type="entry name" value="ArsR-like_HTH"/>
</dbReference>
<dbReference type="GO" id="GO:0046686">
    <property type="term" value="P:response to cadmium ion"/>
    <property type="evidence" value="ECO:0007669"/>
    <property type="project" value="TreeGrafter"/>
</dbReference>
<dbReference type="EMBL" id="CP003107">
    <property type="protein sequence ID" value="AET58795.1"/>
    <property type="molecule type" value="Genomic_DNA"/>
</dbReference>
<dbReference type="InterPro" id="IPR052543">
    <property type="entry name" value="HTH_Metal-responsive_Reg"/>
</dbReference>
<name>G7VV26_PAETH</name>
<proteinExistence type="predicted"/>
<dbReference type="AlphaFoldDB" id="G7VV26"/>
<dbReference type="SUPFAM" id="SSF46785">
    <property type="entry name" value="Winged helix' DNA-binding domain"/>
    <property type="match status" value="1"/>
</dbReference>
<dbReference type="PANTHER" id="PTHR39168">
    <property type="entry name" value="TRANSCRIPTIONAL REGULATOR-RELATED"/>
    <property type="match status" value="1"/>
</dbReference>
<dbReference type="Proteomes" id="UP000005876">
    <property type="component" value="Chromosome"/>
</dbReference>
<dbReference type="GO" id="GO:0097063">
    <property type="term" value="F:cadmium ion sensor activity"/>
    <property type="evidence" value="ECO:0007669"/>
    <property type="project" value="TreeGrafter"/>
</dbReference>
<dbReference type="HOGENOM" id="CLU_077964_0_1_9"/>
<dbReference type="Gene3D" id="1.10.10.10">
    <property type="entry name" value="Winged helix-like DNA-binding domain superfamily/Winged helix DNA-binding domain"/>
    <property type="match status" value="1"/>
</dbReference>
<dbReference type="GO" id="GO:0032791">
    <property type="term" value="F:lead ion binding"/>
    <property type="evidence" value="ECO:0007669"/>
    <property type="project" value="TreeGrafter"/>
</dbReference>
<dbReference type="STRING" id="985665.HPL003_10170"/>
<dbReference type="PANTHER" id="PTHR39168:SF1">
    <property type="entry name" value="TRANSCRIPTIONAL REGULATORY PROTEIN"/>
    <property type="match status" value="1"/>
</dbReference>
<dbReference type="PROSITE" id="PS50987">
    <property type="entry name" value="HTH_ARSR_2"/>
    <property type="match status" value="1"/>
</dbReference>
<dbReference type="Pfam" id="PF12840">
    <property type="entry name" value="HTH_20"/>
    <property type="match status" value="1"/>
</dbReference>
<sequence>MSAKSNVAMIASLVSEPSRAAILTALLDGRFHPASELAHMAGIKPQTASFHLAKMTEAQVVTVEKQGRHRYYGIQNPEVARVIESFLSIAPPVPIKSFKHASEDEAIRQARTCYDHLAGHLGVQLTASLIQKDYISDERDGFSVTEKGRAFFTDFQIDLPATTKKRRSFSHKCMDWSERRHHLAGALGNALLNRLFELNWIQRLPQTRAIHITADGERGFKEVFSLEIGKDNPEL</sequence>
<organism evidence="3 4">
    <name type="scientific">Paenibacillus terrae (strain HPL-003)</name>
    <dbReference type="NCBI Taxonomy" id="985665"/>
    <lineage>
        <taxon>Bacteria</taxon>
        <taxon>Bacillati</taxon>
        <taxon>Bacillota</taxon>
        <taxon>Bacilli</taxon>
        <taxon>Bacillales</taxon>
        <taxon>Paenibacillaceae</taxon>
        <taxon>Paenibacillus</taxon>
    </lineage>
</organism>
<evidence type="ECO:0000259" key="2">
    <source>
        <dbReference type="PROSITE" id="PS50987"/>
    </source>
</evidence>
<dbReference type="InterPro" id="IPR036388">
    <property type="entry name" value="WH-like_DNA-bd_sf"/>
</dbReference>